<sequence length="837" mass="95582">MLIVKRNKQTEKFTLDKIKNALKRAFAATKTKISQRELTELCKQILTVIEALQYKQIDVETVQDIVETELMKGGYYKVAKAYILYRTKRTEAREVINRFRNQIKDEEIISLLKEIQEQHEGAVYALDLLHAKFFAFFKEGANTLSTLIKAAVELITPQAPNWEYIASRLYALELRKALDKEEEALQIDSFYAKIKYLTNEGLYGRYILEHYTKEEIDRLAQGIENERTQLLTYSSLHLIAKRYVIRSGSHVLLESPQEMFMGIAMHLALPEGENKVFWAKKIYDILSQLKVTMATPTMSNARKPLSQLSSCFIDVMPDNLIGIYRTIDNFAQVSKFGGGMGIYLGKIRAVGSDIRGFKGVAGGVLKWVKLANDTAIAVDQLGVRQGSVALYLDIWHRDMPEFLQIRTNNGDDRMKAHDVFPGVCVPDYYWQQLEENPNGTWYLLCPHEVLSTKGYALEDYHGDEWTKRYLDCLADNRLAKRAISLKDMLRLIIKSAVETGTPFIFNRDTVNRMNPNAHQGMIYCSNLCTEIAQNQSEIRLKQIKVEVEEGQEVVIEKNIAGDFVVCNLASLVLGNINTDHPEELKEIIHTIVRALDNVIDLNFYPIPYAEITNMKMRPIGLGTSGYHHLLAKKGIAWESEAHLDFMDKLYEKINFYTIEASAELAEEKGRYNYFEGSDWQTGAYFTKRDYQSSEWQELASKVAQKGMRNGYLLAIAPTSSTSIIAGTTAGTDPIMNRYFLEEKKGSIVPRVAPNLTDSTFWLYKTAHNIDQKWVIDAAGVRQRHLDQAQSVNLFITQDITFGGIRDLYLRAWHKGVKTLYYIRSLALEVEECETCSA</sequence>
<evidence type="ECO:0000256" key="4">
    <source>
        <dbReference type="ARBA" id="ARBA00022741"/>
    </source>
</evidence>
<dbReference type="Proteomes" id="UP000030134">
    <property type="component" value="Unassembled WGS sequence"/>
</dbReference>
<dbReference type="GO" id="GO:0009263">
    <property type="term" value="P:deoxyribonucleotide biosynthetic process"/>
    <property type="evidence" value="ECO:0007669"/>
    <property type="project" value="UniProtKB-KW"/>
</dbReference>
<dbReference type="EMBL" id="JQZW01000002">
    <property type="protein sequence ID" value="KGN99123.1"/>
    <property type="molecule type" value="Genomic_DNA"/>
</dbReference>
<evidence type="ECO:0000256" key="10">
    <source>
        <dbReference type="RuleBase" id="RU003410"/>
    </source>
</evidence>
<keyword evidence="6 10" id="KW-0560">Oxidoreductase</keyword>
<dbReference type="OrthoDB" id="9762933at2"/>
<dbReference type="EC" id="1.17.4.1" evidence="2 10"/>
<dbReference type="UniPathway" id="UPA00326"/>
<dbReference type="SUPFAM" id="SSF48168">
    <property type="entry name" value="R1 subunit of ribonucleotide reductase, N-terminal domain"/>
    <property type="match status" value="1"/>
</dbReference>
<evidence type="ECO:0000256" key="6">
    <source>
        <dbReference type="ARBA" id="ARBA00023002"/>
    </source>
</evidence>
<dbReference type="AlphaFoldDB" id="A0A0A2G764"/>
<evidence type="ECO:0000256" key="8">
    <source>
        <dbReference type="ARBA" id="ARBA00047754"/>
    </source>
</evidence>
<organism evidence="12 13">
    <name type="scientific">Porphyromonas gingivicanis</name>
    <dbReference type="NCBI Taxonomy" id="266762"/>
    <lineage>
        <taxon>Bacteria</taxon>
        <taxon>Pseudomonadati</taxon>
        <taxon>Bacteroidota</taxon>
        <taxon>Bacteroidia</taxon>
        <taxon>Bacteroidales</taxon>
        <taxon>Porphyromonadaceae</taxon>
        <taxon>Porphyromonas</taxon>
    </lineage>
</organism>
<evidence type="ECO:0000313" key="13">
    <source>
        <dbReference type="Proteomes" id="UP000030134"/>
    </source>
</evidence>
<dbReference type="InterPro" id="IPR008926">
    <property type="entry name" value="RNR_R1-su_N"/>
</dbReference>
<dbReference type="InterPro" id="IPR013509">
    <property type="entry name" value="RNR_lsu_N"/>
</dbReference>
<dbReference type="InterPro" id="IPR005144">
    <property type="entry name" value="ATP-cone_dom"/>
</dbReference>
<keyword evidence="4 9" id="KW-0547">Nucleotide-binding</keyword>
<evidence type="ECO:0000256" key="3">
    <source>
        <dbReference type="ARBA" id="ARBA00022533"/>
    </source>
</evidence>
<keyword evidence="13" id="KW-1185">Reference proteome</keyword>
<dbReference type="STRING" id="266762.HQ36_01290"/>
<dbReference type="GO" id="GO:0005524">
    <property type="term" value="F:ATP binding"/>
    <property type="evidence" value="ECO:0007669"/>
    <property type="project" value="UniProtKB-UniRule"/>
</dbReference>
<dbReference type="InterPro" id="IPR000788">
    <property type="entry name" value="RNR_lg_C"/>
</dbReference>
<dbReference type="NCBIfam" id="NF009028">
    <property type="entry name" value="PRK12364.1"/>
    <property type="match status" value="1"/>
</dbReference>
<dbReference type="InterPro" id="IPR013346">
    <property type="entry name" value="NrdE_NrdA_C"/>
</dbReference>
<dbReference type="Pfam" id="PF00317">
    <property type="entry name" value="Ribonuc_red_lgN"/>
    <property type="match status" value="1"/>
</dbReference>
<keyword evidence="3" id="KW-0021">Allosteric enzyme</keyword>
<dbReference type="Pfam" id="PF03477">
    <property type="entry name" value="ATP-cone"/>
    <property type="match status" value="1"/>
</dbReference>
<evidence type="ECO:0000259" key="11">
    <source>
        <dbReference type="PROSITE" id="PS51161"/>
    </source>
</evidence>
<accession>A0A0A2G764</accession>
<dbReference type="CDD" id="cd01679">
    <property type="entry name" value="RNR_I"/>
    <property type="match status" value="1"/>
</dbReference>
<protein>
    <recommendedName>
        <fullName evidence="2 10">Ribonucleoside-diphosphate reductase</fullName>
        <ecNumber evidence="2 10">1.17.4.1</ecNumber>
    </recommendedName>
</protein>
<dbReference type="PROSITE" id="PS51161">
    <property type="entry name" value="ATP_CONE"/>
    <property type="match status" value="1"/>
</dbReference>
<dbReference type="RefSeq" id="WP_036882776.1">
    <property type="nucleotide sequence ID" value="NZ_JQZW01000002.1"/>
</dbReference>
<dbReference type="SUPFAM" id="SSF51998">
    <property type="entry name" value="PFL-like glycyl radical enzymes"/>
    <property type="match status" value="1"/>
</dbReference>
<keyword evidence="5 9" id="KW-0067">ATP-binding</keyword>
<evidence type="ECO:0000256" key="2">
    <source>
        <dbReference type="ARBA" id="ARBA00012274"/>
    </source>
</evidence>
<gene>
    <name evidence="12" type="ORF">HQ36_01290</name>
</gene>
<name>A0A0A2G764_9PORP</name>
<keyword evidence="7 10" id="KW-0215">Deoxyribonucleotide synthesis</keyword>
<evidence type="ECO:0000313" key="12">
    <source>
        <dbReference type="EMBL" id="KGN99123.1"/>
    </source>
</evidence>
<proteinExistence type="inferred from homology"/>
<evidence type="ECO:0000256" key="5">
    <source>
        <dbReference type="ARBA" id="ARBA00022840"/>
    </source>
</evidence>
<dbReference type="PANTHER" id="PTHR11573">
    <property type="entry name" value="RIBONUCLEOSIDE-DIPHOSPHATE REDUCTASE LARGE CHAIN"/>
    <property type="match status" value="1"/>
</dbReference>
<dbReference type="InterPro" id="IPR039718">
    <property type="entry name" value="Rrm1"/>
</dbReference>
<reference evidence="12 13" key="1">
    <citation type="submission" date="2014-08" db="EMBL/GenBank/DDBJ databases">
        <title>Porphyromonas gingivicanis strain:COT-022_OH1391 Genome sequencing.</title>
        <authorList>
            <person name="Wallis C."/>
            <person name="Deusch O."/>
            <person name="O'Flynn C."/>
            <person name="Davis I."/>
            <person name="Jospin G."/>
            <person name="Darling A.E."/>
            <person name="Coil D.A."/>
            <person name="Alexiev A."/>
            <person name="Horsfall A."/>
            <person name="Kirkwood N."/>
            <person name="Harris S."/>
            <person name="Eisen J.A."/>
        </authorList>
    </citation>
    <scope>NUCLEOTIDE SEQUENCE [LARGE SCALE GENOMIC DNA]</scope>
    <source>
        <strain evidence="13">COT-022 OH1391</strain>
    </source>
</reference>
<evidence type="ECO:0000256" key="9">
    <source>
        <dbReference type="PROSITE-ProRule" id="PRU00492"/>
    </source>
</evidence>
<dbReference type="GO" id="GO:0004748">
    <property type="term" value="F:ribonucleoside-diphosphate reductase activity, thioredoxin disulfide as acceptor"/>
    <property type="evidence" value="ECO:0007669"/>
    <property type="project" value="UniProtKB-EC"/>
</dbReference>
<evidence type="ECO:0000256" key="7">
    <source>
        <dbReference type="ARBA" id="ARBA00023116"/>
    </source>
</evidence>
<dbReference type="eggNOG" id="COG0209">
    <property type="taxonomic scope" value="Bacteria"/>
</dbReference>
<evidence type="ECO:0000256" key="1">
    <source>
        <dbReference type="ARBA" id="ARBA00010406"/>
    </source>
</evidence>
<dbReference type="Pfam" id="PF02867">
    <property type="entry name" value="Ribonuc_red_lgC"/>
    <property type="match status" value="1"/>
</dbReference>
<dbReference type="Gene3D" id="3.20.70.20">
    <property type="match status" value="1"/>
</dbReference>
<feature type="domain" description="ATP-cone" evidence="11">
    <location>
        <begin position="1"/>
        <end position="93"/>
    </location>
</feature>
<comment type="catalytic activity">
    <reaction evidence="8 10">
        <text>a 2'-deoxyribonucleoside 5'-diphosphate + [thioredoxin]-disulfide + H2O = a ribonucleoside 5'-diphosphate + [thioredoxin]-dithiol</text>
        <dbReference type="Rhea" id="RHEA:23252"/>
        <dbReference type="Rhea" id="RHEA-COMP:10698"/>
        <dbReference type="Rhea" id="RHEA-COMP:10700"/>
        <dbReference type="ChEBI" id="CHEBI:15377"/>
        <dbReference type="ChEBI" id="CHEBI:29950"/>
        <dbReference type="ChEBI" id="CHEBI:50058"/>
        <dbReference type="ChEBI" id="CHEBI:57930"/>
        <dbReference type="ChEBI" id="CHEBI:73316"/>
        <dbReference type="EC" id="1.17.4.1"/>
    </reaction>
</comment>
<dbReference type="NCBIfam" id="TIGR02506">
    <property type="entry name" value="NrdE_NrdA"/>
    <property type="match status" value="1"/>
</dbReference>
<dbReference type="GO" id="GO:0005971">
    <property type="term" value="C:ribonucleoside-diphosphate reductase complex"/>
    <property type="evidence" value="ECO:0007669"/>
    <property type="project" value="TreeGrafter"/>
</dbReference>
<comment type="similarity">
    <text evidence="1 10">Belongs to the ribonucleoside diphosphate reductase large chain family.</text>
</comment>
<dbReference type="PANTHER" id="PTHR11573:SF6">
    <property type="entry name" value="RIBONUCLEOSIDE-DIPHOSPHATE REDUCTASE LARGE SUBUNIT"/>
    <property type="match status" value="1"/>
</dbReference>
<dbReference type="PROSITE" id="PS00089">
    <property type="entry name" value="RIBORED_LARGE"/>
    <property type="match status" value="1"/>
</dbReference>
<comment type="function">
    <text evidence="10">Provides the precursors necessary for DNA synthesis. Catalyzes the biosynthesis of deoxyribonucleotides from the corresponding ribonucleotides.</text>
</comment>
<comment type="caution">
    <text evidence="12">The sequence shown here is derived from an EMBL/GenBank/DDBJ whole genome shotgun (WGS) entry which is preliminary data.</text>
</comment>
<dbReference type="PRINTS" id="PR01183">
    <property type="entry name" value="RIBORDTASEM1"/>
</dbReference>